<evidence type="ECO:0000313" key="2">
    <source>
        <dbReference type="EMBL" id="EAY31175.1"/>
    </source>
</evidence>
<evidence type="ECO:0000313" key="3">
    <source>
        <dbReference type="Proteomes" id="UP000004095"/>
    </source>
</evidence>
<comment type="caution">
    <text evidence="2">The sequence shown here is derived from an EMBL/GenBank/DDBJ whole genome shotgun (WGS) entry which is preliminary data.</text>
</comment>
<accession>A1ZF73</accession>
<keyword evidence="3" id="KW-1185">Reference proteome</keyword>
<dbReference type="AlphaFoldDB" id="A1ZF73"/>
<reference evidence="2 3" key="1">
    <citation type="submission" date="2007-01" db="EMBL/GenBank/DDBJ databases">
        <authorList>
            <person name="Haygood M."/>
            <person name="Podell S."/>
            <person name="Anderson C."/>
            <person name="Hopkinson B."/>
            <person name="Roe K."/>
            <person name="Barbeau K."/>
            <person name="Gaasterland T."/>
            <person name="Ferriera S."/>
            <person name="Johnson J."/>
            <person name="Kravitz S."/>
            <person name="Beeson K."/>
            <person name="Sutton G."/>
            <person name="Rogers Y.-H."/>
            <person name="Friedman R."/>
            <person name="Frazier M."/>
            <person name="Venter J.C."/>
        </authorList>
    </citation>
    <scope>NUCLEOTIDE SEQUENCE [LARGE SCALE GENOMIC DNA]</scope>
    <source>
        <strain evidence="2 3">ATCC 23134</strain>
    </source>
</reference>
<proteinExistence type="predicted"/>
<organism evidence="2 3">
    <name type="scientific">Microscilla marina ATCC 23134</name>
    <dbReference type="NCBI Taxonomy" id="313606"/>
    <lineage>
        <taxon>Bacteria</taxon>
        <taxon>Pseudomonadati</taxon>
        <taxon>Bacteroidota</taxon>
        <taxon>Cytophagia</taxon>
        <taxon>Cytophagales</taxon>
        <taxon>Microscillaceae</taxon>
        <taxon>Microscilla</taxon>
    </lineage>
</organism>
<protein>
    <submittedName>
        <fullName evidence="2">Uncharacterized protein</fullName>
    </submittedName>
</protein>
<dbReference type="EMBL" id="AAWS01000004">
    <property type="protein sequence ID" value="EAY31175.1"/>
    <property type="molecule type" value="Genomic_DNA"/>
</dbReference>
<gene>
    <name evidence="2" type="ORF">M23134_07585</name>
</gene>
<evidence type="ECO:0000256" key="1">
    <source>
        <dbReference type="SAM" id="MobiDB-lite"/>
    </source>
</evidence>
<sequence>MTQLKQVKLKFLLEKSKHKNKSHKKRYLNKINKKAEH</sequence>
<feature type="compositionally biased region" description="Basic residues" evidence="1">
    <location>
        <begin position="16"/>
        <end position="37"/>
    </location>
</feature>
<feature type="region of interest" description="Disordered" evidence="1">
    <location>
        <begin position="15"/>
        <end position="37"/>
    </location>
</feature>
<name>A1ZF73_MICM2</name>
<dbReference type="Proteomes" id="UP000004095">
    <property type="component" value="Unassembled WGS sequence"/>
</dbReference>